<gene>
    <name evidence="1" type="ORF">D915_011232</name>
</gene>
<keyword evidence="2" id="KW-1185">Reference proteome</keyword>
<dbReference type="AlphaFoldDB" id="A0A4E0QTR1"/>
<name>A0A4E0QTR1_FASHE</name>
<protein>
    <submittedName>
        <fullName evidence="1">Uncharacterized protein</fullName>
    </submittedName>
</protein>
<feature type="non-terminal residue" evidence="1">
    <location>
        <position position="1"/>
    </location>
</feature>
<sequence length="88" mass="10286">DHVLKSCFSLQAGIKITLWELKLRLEQFIRSNGQHVMDFGNQLTNYDKQKCKELWNKFEDATTRQTVLNGIDDEYNNRLLINPLQTGS</sequence>
<accession>A0A4E0QTR1</accession>
<dbReference type="Proteomes" id="UP000230066">
    <property type="component" value="Unassembled WGS sequence"/>
</dbReference>
<proteinExistence type="predicted"/>
<reference evidence="1" key="1">
    <citation type="submission" date="2019-03" db="EMBL/GenBank/DDBJ databases">
        <title>Improved annotation for the trematode Fasciola hepatica.</title>
        <authorList>
            <person name="Choi Y.-J."/>
            <person name="Martin J."/>
            <person name="Mitreva M."/>
        </authorList>
    </citation>
    <scope>NUCLEOTIDE SEQUENCE [LARGE SCALE GENOMIC DNA]</scope>
</reference>
<evidence type="ECO:0000313" key="1">
    <source>
        <dbReference type="EMBL" id="THD17944.1"/>
    </source>
</evidence>
<comment type="caution">
    <text evidence="1">The sequence shown here is derived from an EMBL/GenBank/DDBJ whole genome shotgun (WGS) entry which is preliminary data.</text>
</comment>
<organism evidence="1 2">
    <name type="scientific">Fasciola hepatica</name>
    <name type="common">Liver fluke</name>
    <dbReference type="NCBI Taxonomy" id="6192"/>
    <lineage>
        <taxon>Eukaryota</taxon>
        <taxon>Metazoa</taxon>
        <taxon>Spiralia</taxon>
        <taxon>Lophotrochozoa</taxon>
        <taxon>Platyhelminthes</taxon>
        <taxon>Trematoda</taxon>
        <taxon>Digenea</taxon>
        <taxon>Plagiorchiida</taxon>
        <taxon>Echinostomata</taxon>
        <taxon>Echinostomatoidea</taxon>
        <taxon>Fasciolidae</taxon>
        <taxon>Fasciola</taxon>
    </lineage>
</organism>
<evidence type="ECO:0000313" key="2">
    <source>
        <dbReference type="Proteomes" id="UP000230066"/>
    </source>
</evidence>
<dbReference type="EMBL" id="JXXN02021770">
    <property type="protein sequence ID" value="THD17944.1"/>
    <property type="molecule type" value="Genomic_DNA"/>
</dbReference>